<dbReference type="GO" id="GO:0030288">
    <property type="term" value="C:outer membrane-bounded periplasmic space"/>
    <property type="evidence" value="ECO:0007669"/>
    <property type="project" value="TreeGrafter"/>
</dbReference>
<comment type="similarity">
    <text evidence="1">Belongs to the membrane fusion protein (MFP) (TC 8.A.1) family.</text>
</comment>
<feature type="domain" description="CzcB-like C-terminal circularly permuted SH3-like" evidence="7">
    <location>
        <begin position="502"/>
        <end position="562"/>
    </location>
</feature>
<evidence type="ECO:0000256" key="1">
    <source>
        <dbReference type="ARBA" id="ARBA00009477"/>
    </source>
</evidence>
<dbReference type="Gene3D" id="2.40.30.170">
    <property type="match status" value="1"/>
</dbReference>
<evidence type="ECO:0000256" key="2">
    <source>
        <dbReference type="ARBA" id="ARBA00022448"/>
    </source>
</evidence>
<feature type="domain" description="CusB-like barrel-sandwich hybrid" evidence="5">
    <location>
        <begin position="293"/>
        <end position="414"/>
    </location>
</feature>
<dbReference type="InterPro" id="IPR058790">
    <property type="entry name" value="BSH_CusB"/>
</dbReference>
<proteinExistence type="inferred from homology"/>
<dbReference type="InterPro" id="IPR045800">
    <property type="entry name" value="HMBD"/>
</dbReference>
<dbReference type="Gene3D" id="2.40.420.20">
    <property type="match status" value="1"/>
</dbReference>
<dbReference type="OrthoDB" id="9806939at2"/>
<dbReference type="GO" id="GO:0046914">
    <property type="term" value="F:transition metal ion binding"/>
    <property type="evidence" value="ECO:0007669"/>
    <property type="project" value="TreeGrafter"/>
</dbReference>
<evidence type="ECO:0000259" key="6">
    <source>
        <dbReference type="Pfam" id="PF25954"/>
    </source>
</evidence>
<dbReference type="AlphaFoldDB" id="A0A110B002"/>
<dbReference type="NCBIfam" id="TIGR01730">
    <property type="entry name" value="RND_mfp"/>
    <property type="match status" value="1"/>
</dbReference>
<dbReference type="Pfam" id="PF25975">
    <property type="entry name" value="CzcB_C"/>
    <property type="match status" value="1"/>
</dbReference>
<dbReference type="PANTHER" id="PTHR30097">
    <property type="entry name" value="CATION EFFLUX SYSTEM PROTEIN CUSB"/>
    <property type="match status" value="1"/>
</dbReference>
<gene>
    <name evidence="8" type="primary">cusB_2</name>
    <name evidence="8" type="ORF">MgSA37_00221</name>
</gene>
<protein>
    <submittedName>
        <fullName evidence="8">Cation efflux system protein CusB</fullName>
    </submittedName>
</protein>
<dbReference type="InterPro" id="IPR051909">
    <property type="entry name" value="MFP_Cation_Efflux"/>
</dbReference>
<dbReference type="Pfam" id="PF19335">
    <property type="entry name" value="HMBD"/>
    <property type="match status" value="1"/>
</dbReference>
<keyword evidence="9" id="KW-1185">Reference proteome</keyword>
<dbReference type="InterPro" id="IPR058649">
    <property type="entry name" value="CzcB_C"/>
</dbReference>
<reference evidence="8 9" key="1">
    <citation type="submission" date="2015-12" db="EMBL/GenBank/DDBJ databases">
        <title>Genome sequence of Mucilaginibacter gotjawali.</title>
        <authorList>
            <person name="Lee J.S."/>
            <person name="Lee K.C."/>
            <person name="Kim K.K."/>
            <person name="Lee B.W."/>
        </authorList>
    </citation>
    <scope>NUCLEOTIDE SEQUENCE [LARGE SCALE GENOMIC DNA]</scope>
    <source>
        <strain evidence="8 9">SA3-7</strain>
    </source>
</reference>
<feature type="domain" description="CusB-like beta-barrel" evidence="6">
    <location>
        <begin position="421"/>
        <end position="496"/>
    </location>
</feature>
<dbReference type="InterPro" id="IPR058791">
    <property type="entry name" value="3HB_CusB"/>
</dbReference>
<evidence type="ECO:0000259" key="4">
    <source>
        <dbReference type="Pfam" id="PF25869"/>
    </source>
</evidence>
<dbReference type="InterPro" id="IPR058792">
    <property type="entry name" value="Beta-barrel_RND_2"/>
</dbReference>
<evidence type="ECO:0000259" key="3">
    <source>
        <dbReference type="Pfam" id="PF19335"/>
    </source>
</evidence>
<feature type="domain" description="CusB-like three alpha-helical bundle" evidence="4">
    <location>
        <begin position="333"/>
        <end position="382"/>
    </location>
</feature>
<organism evidence="8 9">
    <name type="scientific">Mucilaginibacter gotjawali</name>
    <dbReference type="NCBI Taxonomy" id="1550579"/>
    <lineage>
        <taxon>Bacteria</taxon>
        <taxon>Pseudomonadati</taxon>
        <taxon>Bacteroidota</taxon>
        <taxon>Sphingobacteriia</taxon>
        <taxon>Sphingobacteriales</taxon>
        <taxon>Sphingobacteriaceae</taxon>
        <taxon>Mucilaginibacter</taxon>
    </lineage>
</organism>
<dbReference type="Proteomes" id="UP000218263">
    <property type="component" value="Chromosome"/>
</dbReference>
<dbReference type="GO" id="GO:0015679">
    <property type="term" value="P:plasma membrane copper ion transport"/>
    <property type="evidence" value="ECO:0007669"/>
    <property type="project" value="TreeGrafter"/>
</dbReference>
<dbReference type="Pfam" id="PF25869">
    <property type="entry name" value="3HB_CusB"/>
    <property type="match status" value="1"/>
</dbReference>
<evidence type="ECO:0000259" key="7">
    <source>
        <dbReference type="Pfam" id="PF25975"/>
    </source>
</evidence>
<dbReference type="KEGG" id="mgot:MgSA37_00221"/>
<accession>A0A110B002</accession>
<dbReference type="GO" id="GO:0060003">
    <property type="term" value="P:copper ion export"/>
    <property type="evidence" value="ECO:0007669"/>
    <property type="project" value="TreeGrafter"/>
</dbReference>
<name>A0A110B002_9SPHI</name>
<dbReference type="Gene3D" id="2.40.50.100">
    <property type="match status" value="1"/>
</dbReference>
<keyword evidence="2" id="KW-0813">Transport</keyword>
<feature type="domain" description="Heavy metal binding" evidence="3">
    <location>
        <begin position="210"/>
        <end position="237"/>
    </location>
</feature>
<dbReference type="PANTHER" id="PTHR30097:SF15">
    <property type="entry name" value="CATION EFFLUX SYSTEM PROTEIN CUSB"/>
    <property type="match status" value="1"/>
</dbReference>
<evidence type="ECO:0000313" key="8">
    <source>
        <dbReference type="EMBL" id="BAU52071.1"/>
    </source>
</evidence>
<dbReference type="EMBL" id="AP017313">
    <property type="protein sequence ID" value="BAU52071.1"/>
    <property type="molecule type" value="Genomic_DNA"/>
</dbReference>
<dbReference type="GO" id="GO:0016020">
    <property type="term" value="C:membrane"/>
    <property type="evidence" value="ECO:0007669"/>
    <property type="project" value="InterPro"/>
</dbReference>
<dbReference type="RefSeq" id="WP_096349432.1">
    <property type="nucleotide sequence ID" value="NZ_AP017313.1"/>
</dbReference>
<dbReference type="GO" id="GO:0022857">
    <property type="term" value="F:transmembrane transporter activity"/>
    <property type="evidence" value="ECO:0007669"/>
    <property type="project" value="InterPro"/>
</dbReference>
<evidence type="ECO:0000313" key="9">
    <source>
        <dbReference type="Proteomes" id="UP000218263"/>
    </source>
</evidence>
<dbReference type="InterPro" id="IPR006143">
    <property type="entry name" value="RND_pump_MFP"/>
</dbReference>
<dbReference type="SUPFAM" id="SSF111369">
    <property type="entry name" value="HlyD-like secretion proteins"/>
    <property type="match status" value="1"/>
</dbReference>
<dbReference type="Pfam" id="PF25919">
    <property type="entry name" value="BSH_CusB"/>
    <property type="match status" value="1"/>
</dbReference>
<dbReference type="Pfam" id="PF25954">
    <property type="entry name" value="Beta-barrel_RND_2"/>
    <property type="match status" value="1"/>
</dbReference>
<evidence type="ECO:0000259" key="5">
    <source>
        <dbReference type="Pfam" id="PF25919"/>
    </source>
</evidence>
<sequence>MNSVIDKNTNCVNQLVVIAPNVPTERRTALGYISTDQASLWDAKFTKFVSEEWGAGNFPDNRTSPQDTACAQLPSNGHLVGIRASNQALPKDVAPAALIPEGRLGGSIKSKTGLSVPSASVYFSTNPASLWDEKFEALVPEGRLVGSIQRKTGLSVPLERLVSKRPIELLQRKGYKKTGKLFVLVFLFAVLLSSCKQKTQPIARVQDKVYYTCSMHPQVHELHPGNCPICGMKLIKVEFTGAPAGPDKNKLVLTAAQIQLAGIQTDTVKEENTGSEKTISGTVTTNENKAEELSAKIAGRIQQLFVRAPGEKISAGQPIYAIYSENLQESEKEYLLAKQQQKVLHNPDVDYAQLISAAENKLLLWGLTPAQIRNLAASGKVSPTVTVYSKVNGTVSDIAVHEGDYVTEGMTILKTQALSSLWVQAQVYASETGYFKVNDQVNVSFPDLNGQVITGKVEFMNPELSDNSKVDLIRISIPNNQGVIRPGMQAYIAMNKGGKRSLAIPASAILSSGTGNTVWVRNSDGSFSMRQVSLGAGNNSFVAIISGLSPGEVVVSNGAYLLNSEYIFKNGDDKKGMAGMKM</sequence>